<evidence type="ECO:0000256" key="5">
    <source>
        <dbReference type="RuleBase" id="RU000499"/>
    </source>
</evidence>
<dbReference type="InterPro" id="IPR000889">
    <property type="entry name" value="Glutathione_peroxidase"/>
</dbReference>
<evidence type="ECO:0000256" key="2">
    <source>
        <dbReference type="ARBA" id="ARBA00022559"/>
    </source>
</evidence>
<dbReference type="EMBL" id="GU474847">
    <property type="protein sequence ID" value="ADI16815.1"/>
    <property type="molecule type" value="Genomic_DNA"/>
</dbReference>
<organism evidence="6">
    <name type="scientific">uncultured gamma proteobacterium HF0010_11K06</name>
    <dbReference type="NCBI Taxonomy" id="710980"/>
    <lineage>
        <taxon>Bacteria</taxon>
        <taxon>Pseudomonadati</taxon>
        <taxon>Pseudomonadota</taxon>
        <taxon>Gammaproteobacteria</taxon>
        <taxon>environmental samples</taxon>
    </lineage>
</organism>
<dbReference type="Pfam" id="PF00255">
    <property type="entry name" value="GSHPx"/>
    <property type="match status" value="1"/>
</dbReference>
<dbReference type="PROSITE" id="PS51355">
    <property type="entry name" value="GLUTATHIONE_PEROXID_3"/>
    <property type="match status" value="1"/>
</dbReference>
<dbReference type="InterPro" id="IPR036249">
    <property type="entry name" value="Thioredoxin-like_sf"/>
</dbReference>
<proteinExistence type="inferred from homology"/>
<evidence type="ECO:0000256" key="1">
    <source>
        <dbReference type="ARBA" id="ARBA00006926"/>
    </source>
</evidence>
<evidence type="ECO:0000256" key="3">
    <source>
        <dbReference type="ARBA" id="ARBA00023002"/>
    </source>
</evidence>
<feature type="active site" evidence="4">
    <location>
        <position position="78"/>
    </location>
</feature>
<keyword evidence="2 5" id="KW-0575">Peroxidase</keyword>
<dbReference type="Gene3D" id="3.40.30.10">
    <property type="entry name" value="Glutaredoxin"/>
    <property type="match status" value="1"/>
</dbReference>
<dbReference type="PANTHER" id="PTHR11592:SF44">
    <property type="entry name" value="GLUTATHIONE PEROXIDASE"/>
    <property type="match status" value="1"/>
</dbReference>
<sequence length="198" mass="22485">MRFALILFSFFVVSCSQGNTEIENFNAMNFQPDLNKIPVEGCPAILNHNIRVLDSKEIINLCEHKDKVVLAVNVASRCGFTYQYEALQTLFENYQGKDFVILGFPSRDFMFQEYSDEGQVKEFCNSKYGVTFPMFATSSVKGKKANSFYQNLAMITGKSPDWNFTKYLISKDGEVLKPFSKNIEPDSVEIISAIESLL</sequence>
<protein>
    <recommendedName>
        <fullName evidence="5">Glutathione peroxidase</fullName>
    </recommendedName>
</protein>
<evidence type="ECO:0000313" key="6">
    <source>
        <dbReference type="EMBL" id="ADI16815.1"/>
    </source>
</evidence>
<dbReference type="GO" id="GO:0034599">
    <property type="term" value="P:cellular response to oxidative stress"/>
    <property type="evidence" value="ECO:0007669"/>
    <property type="project" value="TreeGrafter"/>
</dbReference>
<reference evidence="6" key="1">
    <citation type="journal article" date="2011" name="Environ. Microbiol.">
        <title>Time-series analyses of Monterey Bay coastal microbial picoplankton using a 'genome proxy' microarray.</title>
        <authorList>
            <person name="Rich V.I."/>
            <person name="Pham V.D."/>
            <person name="Eppley J."/>
            <person name="Shi Y."/>
            <person name="DeLong E.F."/>
        </authorList>
    </citation>
    <scope>NUCLEOTIDE SEQUENCE</scope>
</reference>
<accession>E0XQX4</accession>
<dbReference type="CDD" id="cd00340">
    <property type="entry name" value="GSH_Peroxidase"/>
    <property type="match status" value="1"/>
</dbReference>
<dbReference type="PRINTS" id="PR01011">
    <property type="entry name" value="GLUTPROXDASE"/>
</dbReference>
<name>E0XQX4_9GAMM</name>
<evidence type="ECO:0000256" key="4">
    <source>
        <dbReference type="PIRSR" id="PIRSR000303-1"/>
    </source>
</evidence>
<dbReference type="PROSITE" id="PS51257">
    <property type="entry name" value="PROKAR_LIPOPROTEIN"/>
    <property type="match status" value="1"/>
</dbReference>
<dbReference type="GO" id="GO:0004601">
    <property type="term" value="F:peroxidase activity"/>
    <property type="evidence" value="ECO:0007669"/>
    <property type="project" value="UniProtKB-KW"/>
</dbReference>
<dbReference type="AlphaFoldDB" id="E0XQX4"/>
<dbReference type="PANTHER" id="PTHR11592">
    <property type="entry name" value="GLUTATHIONE PEROXIDASE"/>
    <property type="match status" value="1"/>
</dbReference>
<keyword evidence="3 5" id="KW-0560">Oxidoreductase</keyword>
<comment type="similarity">
    <text evidence="1 5">Belongs to the glutathione peroxidase family.</text>
</comment>
<dbReference type="SUPFAM" id="SSF52833">
    <property type="entry name" value="Thioredoxin-like"/>
    <property type="match status" value="1"/>
</dbReference>
<dbReference type="PIRSF" id="PIRSF000303">
    <property type="entry name" value="Glutathion_perox"/>
    <property type="match status" value="1"/>
</dbReference>